<evidence type="ECO:0008006" key="4">
    <source>
        <dbReference type="Google" id="ProtNLM"/>
    </source>
</evidence>
<dbReference type="AlphaFoldDB" id="L1N9W5"/>
<comment type="caution">
    <text evidence="2">The sequence shown here is derived from an EMBL/GenBank/DDBJ whole genome shotgun (WGS) entry which is preliminary data.</text>
</comment>
<dbReference type="InterPro" id="IPR025522">
    <property type="entry name" value="DUF4410"/>
</dbReference>
<proteinExistence type="predicted"/>
<dbReference type="RefSeq" id="WP_009162637.1">
    <property type="nucleotide sequence ID" value="NZ_KB290998.1"/>
</dbReference>
<sequence length="190" mass="20904">MKRIFVAIAAIFSSLSMLAGSDVEFVKGNACIIEEPKNCSVEVTFKNLSIEGKPYMQYLKERGEQNVADWDKDIKAAIDEFVKEFNSDNKKGLKVNRGQTDKSDYRMVIDLKKMDLGSGAASVLIGFGAGGVRMYCDITVYEGKNPVAVLKGDGVNGGSGYTESKRLRDAFEEMAEDTVKTLKRACKNSK</sequence>
<accession>L1N9W5</accession>
<evidence type="ECO:0000313" key="3">
    <source>
        <dbReference type="Proteomes" id="UP000010433"/>
    </source>
</evidence>
<dbReference type="STRING" id="1127699.HMPREF9151_01361"/>
<organism evidence="2 3">
    <name type="scientific">Hoylesella saccharolytica F0055</name>
    <dbReference type="NCBI Taxonomy" id="1127699"/>
    <lineage>
        <taxon>Bacteria</taxon>
        <taxon>Pseudomonadati</taxon>
        <taxon>Bacteroidota</taxon>
        <taxon>Bacteroidia</taxon>
        <taxon>Bacteroidales</taxon>
        <taxon>Prevotellaceae</taxon>
        <taxon>Hoylesella</taxon>
    </lineage>
</organism>
<keyword evidence="3" id="KW-1185">Reference proteome</keyword>
<gene>
    <name evidence="2" type="ORF">HMPREF9151_01361</name>
</gene>
<dbReference type="Pfam" id="PF14366">
    <property type="entry name" value="DUF4410"/>
    <property type="match status" value="1"/>
</dbReference>
<protein>
    <recommendedName>
        <fullName evidence="4">DUF4410 domain-containing protein</fullName>
    </recommendedName>
</protein>
<feature type="chain" id="PRO_5003954165" description="DUF4410 domain-containing protein" evidence="1">
    <location>
        <begin position="20"/>
        <end position="190"/>
    </location>
</feature>
<dbReference type="PATRIC" id="fig|1127699.3.peg.1262"/>
<evidence type="ECO:0000256" key="1">
    <source>
        <dbReference type="SAM" id="SignalP"/>
    </source>
</evidence>
<evidence type="ECO:0000313" key="2">
    <source>
        <dbReference type="EMBL" id="EKY00126.1"/>
    </source>
</evidence>
<dbReference type="HOGENOM" id="CLU_1426838_0_0_10"/>
<feature type="signal peptide" evidence="1">
    <location>
        <begin position="1"/>
        <end position="19"/>
    </location>
</feature>
<dbReference type="EMBL" id="AMEP01000089">
    <property type="protein sequence ID" value="EKY00126.1"/>
    <property type="molecule type" value="Genomic_DNA"/>
</dbReference>
<keyword evidence="1" id="KW-0732">Signal</keyword>
<reference evidence="2 3" key="1">
    <citation type="submission" date="2012-05" db="EMBL/GenBank/DDBJ databases">
        <authorList>
            <person name="Weinstock G."/>
            <person name="Sodergren E."/>
            <person name="Lobos E.A."/>
            <person name="Fulton L."/>
            <person name="Fulton R."/>
            <person name="Courtney L."/>
            <person name="Fronick C."/>
            <person name="O'Laughlin M."/>
            <person name="Godfrey J."/>
            <person name="Wilson R.M."/>
            <person name="Miner T."/>
            <person name="Farmer C."/>
            <person name="Delehaunty K."/>
            <person name="Cordes M."/>
            <person name="Minx P."/>
            <person name="Tomlinson C."/>
            <person name="Chen J."/>
            <person name="Wollam A."/>
            <person name="Pepin K.H."/>
            <person name="Bhonagiri V."/>
            <person name="Zhang X."/>
            <person name="Suruliraj S."/>
            <person name="Warren W."/>
            <person name="Mitreva M."/>
            <person name="Mardis E.R."/>
            <person name="Wilson R.K."/>
        </authorList>
    </citation>
    <scope>NUCLEOTIDE SEQUENCE [LARGE SCALE GENOMIC DNA]</scope>
    <source>
        <strain evidence="2 3">F0055</strain>
    </source>
</reference>
<name>L1N9W5_9BACT</name>
<dbReference type="Proteomes" id="UP000010433">
    <property type="component" value="Unassembled WGS sequence"/>
</dbReference>